<feature type="region of interest" description="Disordered" evidence="2">
    <location>
        <begin position="2944"/>
        <end position="2991"/>
    </location>
</feature>
<feature type="compositionally biased region" description="Low complexity" evidence="2">
    <location>
        <begin position="1478"/>
        <end position="1488"/>
    </location>
</feature>
<feature type="compositionally biased region" description="Basic and acidic residues" evidence="2">
    <location>
        <begin position="2142"/>
        <end position="2151"/>
    </location>
</feature>
<feature type="coiled-coil region" evidence="1">
    <location>
        <begin position="1721"/>
        <end position="1807"/>
    </location>
</feature>
<feature type="compositionally biased region" description="Basic and acidic residues" evidence="2">
    <location>
        <begin position="1632"/>
        <end position="1660"/>
    </location>
</feature>
<feature type="region of interest" description="Disordered" evidence="2">
    <location>
        <begin position="2689"/>
        <end position="2727"/>
    </location>
</feature>
<feature type="region of interest" description="Disordered" evidence="2">
    <location>
        <begin position="1694"/>
        <end position="1719"/>
    </location>
</feature>
<feature type="region of interest" description="Disordered" evidence="2">
    <location>
        <begin position="1556"/>
        <end position="1594"/>
    </location>
</feature>
<evidence type="ECO:0000256" key="2">
    <source>
        <dbReference type="SAM" id="MobiDB-lite"/>
    </source>
</evidence>
<feature type="compositionally biased region" description="Polar residues" evidence="2">
    <location>
        <begin position="335"/>
        <end position="344"/>
    </location>
</feature>
<feature type="region of interest" description="Disordered" evidence="2">
    <location>
        <begin position="2766"/>
        <end position="2792"/>
    </location>
</feature>
<feature type="region of interest" description="Disordered" evidence="2">
    <location>
        <begin position="719"/>
        <end position="758"/>
    </location>
</feature>
<feature type="compositionally biased region" description="Basic and acidic residues" evidence="2">
    <location>
        <begin position="2870"/>
        <end position="2902"/>
    </location>
</feature>
<feature type="region of interest" description="Disordered" evidence="2">
    <location>
        <begin position="1632"/>
        <end position="1662"/>
    </location>
</feature>
<name>A0A151HHD7_TOXGO</name>
<evidence type="ECO:0008006" key="5">
    <source>
        <dbReference type="Google" id="ProtNLM"/>
    </source>
</evidence>
<feature type="region of interest" description="Disordered" evidence="2">
    <location>
        <begin position="2124"/>
        <end position="2220"/>
    </location>
</feature>
<feature type="region of interest" description="Disordered" evidence="2">
    <location>
        <begin position="588"/>
        <end position="635"/>
    </location>
</feature>
<feature type="compositionally biased region" description="Basic and acidic residues" evidence="2">
    <location>
        <begin position="1465"/>
        <end position="1475"/>
    </location>
</feature>
<feature type="region of interest" description="Disordered" evidence="2">
    <location>
        <begin position="421"/>
        <end position="443"/>
    </location>
</feature>
<feature type="region of interest" description="Disordered" evidence="2">
    <location>
        <begin position="19"/>
        <end position="56"/>
    </location>
</feature>
<feature type="region of interest" description="Disordered" evidence="2">
    <location>
        <begin position="1832"/>
        <end position="1895"/>
    </location>
</feature>
<feature type="coiled-coil region" evidence="1">
    <location>
        <begin position="1144"/>
        <end position="1225"/>
    </location>
</feature>
<feature type="region of interest" description="Disordered" evidence="2">
    <location>
        <begin position="2434"/>
        <end position="2464"/>
    </location>
</feature>
<organism evidence="3 4">
    <name type="scientific">Toxoplasma gondii TgCatPRC2</name>
    <dbReference type="NCBI Taxonomy" id="1130821"/>
    <lineage>
        <taxon>Eukaryota</taxon>
        <taxon>Sar</taxon>
        <taxon>Alveolata</taxon>
        <taxon>Apicomplexa</taxon>
        <taxon>Conoidasida</taxon>
        <taxon>Coccidia</taxon>
        <taxon>Eucoccidiorida</taxon>
        <taxon>Eimeriorina</taxon>
        <taxon>Sarcocystidae</taxon>
        <taxon>Toxoplasma</taxon>
    </lineage>
</organism>
<accession>A0A151HHD7</accession>
<proteinExistence type="predicted"/>
<feature type="region of interest" description="Disordered" evidence="2">
    <location>
        <begin position="2076"/>
        <end position="2108"/>
    </location>
</feature>
<feature type="compositionally biased region" description="Basic and acidic residues" evidence="2">
    <location>
        <begin position="612"/>
        <end position="635"/>
    </location>
</feature>
<feature type="compositionally biased region" description="Basic and acidic residues" evidence="2">
    <location>
        <begin position="1990"/>
        <end position="2004"/>
    </location>
</feature>
<dbReference type="VEuPathDB" id="ToxoDB:TGPRC2_212880A"/>
<dbReference type="Proteomes" id="UP000075225">
    <property type="component" value="Unassembled WGS sequence"/>
</dbReference>
<feature type="coiled-coil region" evidence="1">
    <location>
        <begin position="1333"/>
        <end position="1441"/>
    </location>
</feature>
<keyword evidence="1" id="KW-0175">Coiled coil</keyword>
<feature type="coiled-coil region" evidence="1">
    <location>
        <begin position="1042"/>
        <end position="1087"/>
    </location>
</feature>
<protein>
    <recommendedName>
        <fullName evidence="5">Surface antigen repeat-containing protein</fullName>
    </recommendedName>
</protein>
<feature type="region of interest" description="Disordered" evidence="2">
    <location>
        <begin position="1990"/>
        <end position="2010"/>
    </location>
</feature>
<evidence type="ECO:0000313" key="4">
    <source>
        <dbReference type="Proteomes" id="UP000075225"/>
    </source>
</evidence>
<reference evidence="4" key="1">
    <citation type="submission" date="2016-03" db="EMBL/GenBank/DDBJ databases">
        <authorList>
            <person name="Sibley D."/>
            <person name="Venepally P."/>
            <person name="Karamycheva S."/>
            <person name="Hadjithomas M."/>
            <person name="Khan A."/>
            <person name="Brunk B."/>
            <person name="Roos D."/>
            <person name="Caler E."/>
            <person name="Lorenzi H."/>
        </authorList>
    </citation>
    <scope>NUCLEOTIDE SEQUENCE [LARGE SCALE GENOMIC DNA]</scope>
    <source>
        <strain evidence="4">TgCatPRC2</strain>
    </source>
</reference>
<feature type="coiled-coil region" evidence="1">
    <location>
        <begin position="873"/>
        <end position="988"/>
    </location>
</feature>
<feature type="compositionally biased region" description="Polar residues" evidence="2">
    <location>
        <begin position="596"/>
        <end position="608"/>
    </location>
</feature>
<feature type="region of interest" description="Disordered" evidence="2">
    <location>
        <begin position="1458"/>
        <end position="1529"/>
    </location>
</feature>
<feature type="compositionally biased region" description="Basic and acidic residues" evidence="2">
    <location>
        <begin position="1694"/>
        <end position="1703"/>
    </location>
</feature>
<feature type="region of interest" description="Disordered" evidence="2">
    <location>
        <begin position="3043"/>
        <end position="3065"/>
    </location>
</feature>
<feature type="non-terminal residue" evidence="3">
    <location>
        <position position="3065"/>
    </location>
</feature>
<gene>
    <name evidence="3" type="ORF">TGPRC2_212880A</name>
</gene>
<feature type="coiled-coil region" evidence="1">
    <location>
        <begin position="1252"/>
        <end position="1300"/>
    </location>
</feature>
<feature type="compositionally biased region" description="Basic and acidic residues" evidence="2">
    <location>
        <begin position="2947"/>
        <end position="2985"/>
    </location>
</feature>
<feature type="compositionally biased region" description="Basic and acidic residues" evidence="2">
    <location>
        <begin position="2080"/>
        <end position="2098"/>
    </location>
</feature>
<feature type="region of interest" description="Disordered" evidence="2">
    <location>
        <begin position="329"/>
        <end position="368"/>
    </location>
</feature>
<feature type="compositionally biased region" description="Low complexity" evidence="2">
    <location>
        <begin position="720"/>
        <end position="733"/>
    </location>
</feature>
<feature type="region of interest" description="Disordered" evidence="2">
    <location>
        <begin position="2870"/>
        <end position="2906"/>
    </location>
</feature>
<evidence type="ECO:0000256" key="1">
    <source>
        <dbReference type="SAM" id="Coils"/>
    </source>
</evidence>
<dbReference type="EMBL" id="AHZP02001023">
    <property type="protein sequence ID" value="KYK68730.1"/>
    <property type="molecule type" value="Genomic_DNA"/>
</dbReference>
<feature type="compositionally biased region" description="Basic and acidic residues" evidence="2">
    <location>
        <begin position="1496"/>
        <end position="1519"/>
    </location>
</feature>
<comment type="caution">
    <text evidence="3">The sequence shown here is derived from an EMBL/GenBank/DDBJ whole genome shotgun (WGS) entry which is preliminary data.</text>
</comment>
<feature type="compositionally biased region" description="Basic and acidic residues" evidence="2">
    <location>
        <begin position="2175"/>
        <end position="2205"/>
    </location>
</feature>
<feature type="compositionally biased region" description="Basic and acidic residues" evidence="2">
    <location>
        <begin position="2124"/>
        <end position="2135"/>
    </location>
</feature>
<evidence type="ECO:0000313" key="3">
    <source>
        <dbReference type="EMBL" id="KYK68730.1"/>
    </source>
</evidence>
<feature type="compositionally biased region" description="Low complexity" evidence="2">
    <location>
        <begin position="347"/>
        <end position="360"/>
    </location>
</feature>
<feature type="compositionally biased region" description="Basic and acidic residues" evidence="2">
    <location>
        <begin position="1575"/>
        <end position="1594"/>
    </location>
</feature>
<sequence>MVTQFHPVRPPVRATVTAVSSPAFSPPSSIPSDGLPGRLSVPETSRPFDPSVSDFPLPGRSHAAVDADSGVPERHPDAARMAYRAEQSTGDYGSSSAYALARERRRQLRGRSRPASGEGRGTILRNALPRASSCTPPVLSSGSVPQSAQQRPAASLVSWKAGRFSGNVSRRCVACSAGDQDRVASDSRGDAALHSAALHRPASVSPQRTRAATGAKAVAFPLDAPDAGGPGVCTPQTGSGLEVSGHGKRRLSFQQDFTCGIERTLLPHLALPSVDVSSRGFPGRETTVWQDQAVGGRSEEAEEMDLNSGAGVTDRFYVSPQKWRCSQAAARTASAPRSVTTAGRGTSLASSVSESQSQLLPASPGASSVAVCTPEEDALRALQREQQQDLFAALLRSRQARLATTPGASDVWTEERNLQRGEKEGALRPPHPSFAADSGVSTGDRLECGFPKTDAPRTAQTPGRAFFDVTAEQVVFYQRQAELFRAKYEDAERRCAERDAAVHERDVKIQFLQAQIAALTHQVQTLQHPERGNVTDRAEEKALPQLIDPPAEETEEAVVVSKAFHEAQLARAREETKTLRQKIAALQQDIRPAVASPSQPSTGPSSETAVPRGDRETANDKRHDTRSEDERTRELTERLQAALAVNESLREELLEARQQLSLLRASSGTPSAFPVAESPQTGALKASFSSSPALSGPGAAGAFSAPDAPKLEVSFLPNVSRASDSSRRATSLSNLPSVEGCRSREKSPEDLLLSSSSGGFSRPHNLALRRELAVRRRLNAQRKQRCLELEQQVHVLASSLEVAREQARAAESVGLSLSQQLQTQTEEARCLQRRTAEAGKLLRVVQERLETGERFVAVLREQREEYKALHEHHTECLEENRRLRASIERLETERMSLLERTEKSRVEFLALVAEKGRSDKQARDALQRLAEAESQQERSTQALKLHAQDLEERLAKKEEQVRSLRGELEAAIVRAEAAEREFSRLRSSLSLASAPADFAAGFPAFSSEEASTVAASEEHSKHAKEAQLQLVLLLAECAEESLRMSAQREKQLSREVTELERQLDRALQTMDEASEQAEALLADHEAAGAVYIQPAYTAGETLFWTSQQLLDVLQNRANWADLARGLEQRELELEARLLFAHQQNDGLHDEARRLETRLQKSEQRTLWIASQFLALMDRGNSEAEDSCESKEEDAQFAQQMSSVRESEARRQRSLLEEEKMETERAALLQRLARESSRASATEQANWHLESRVEDLRVALAEITAERDSVSAELAVEKATARDLAARLQVSEGALERLKKREREAVSRDFFCGSEADSHAVGAAEGSGRSPTHLESLVQQRDELQEMCQELAQRLEAMTRGMTRQQEERAANEERVERETRELHARWKRAASDCESLAQQKAELETQLQDLSENCAAAEVAYRDLEKKWMEEREARNRLDDEDRRSGREVRLSRRERRLARRRRGGVSDEEARPRDGASSLQSSLSSLSPFEEDGSELARRRPAAEEAVERETNLKKELEAANQQKNEAEEMCKELGTQLAVLTTLLEAATKEKEDLVAAANRGHKGPVSEQESPSEEKSDLRRDNGDSELVESREALLEKLHAREEELGEARRALLLEKETKAQLEEQLAVETRKREMQHQASEEAKEREEREREEKARQAADLAADLARANSELTSTREKLAASEVARAALEKAEVAREETTKLSLQQQSEKEEMRQMAAADLRDTLASTQEELATLRGRLQEWEATATTPGRLAEELQELRRVVDFQEVEKQQLLESLREWEEKEEEHQAAMKEFEGSYVALQREAFDARAQLQRMIRVVEEHKRRRLRALQEKKRGAGGASQQEEKSAGEGASEETGSDFGEAGEASAEATPRGLEAAVSEEELQAAEDHDILVGRVEELERMQTELEEQRRMLTKHLQQTTEKLQEQCQTTSELQTRCVQLADALEKARAYGATEKHGETPGACESGEETLRQRLASAEEELDRLRREKEELASREETARGQEQAFEVELAKARREAEDKAEIHISEIQQFYEALQAKMERAHAEAENTLTTEVQALRSEVQRLKALVAAQTEPTLDQRQDEFEREREKEKLQDHMTQSHAQAKSELLARVAVLEKEVADLREQTPKEQRESGTFQLEVKEIGRKEDEMEDAEVERMGAKQSGDKQTAYYEFERSVGEAEPASRAHEESPEAEGRLERSAEAFEDAAASSQESPFYACSPCSSFSSVREFPEELAAEDENGLAETLRREVEQLHAQCRTLRERVAALEKAAEDKGNLLAKTEDEKRDVEEQLRQTVARVKDQADRLARMSQQCSMRGQELQDLQRREVQLRRQVEEQEEKQREQNARMLQQNEERHEALLAKHSAEQRLTLQREQLAGEERRRQAAEAHAEELLERLETVQKKLLESENEKAQVSLSEARLREELDRVQMAHERERERERQAERAREEKQQRRVEGLQRAKRETDDRLAELLGRAEEQEDRVRTLERQEALLRREVAEQKTQLSLREKELEEQKASREDAKKEFAAALARQEARHEQFLHARLEEERARAEEDVKTLRGLLNEQRDAQKQMETNFRRQLERQVQAARQLDASLQECEDEEEKRVEKFNATTRELQAVVERYNATLEELTAVSEERDNLRLKLAELQSEVSEIRREARDLQAAHLEKEERDRRQWEAAENLQSELEKEVRRLTEERSHALERERREREELERMHREADAARAEEARERLREREEWEARCREKEEMAAEKASLLESCEKRLGQLQEETRRREEAAQRREDEREKEREKRLRDYEGEVHELHLKLHQRRIQEEEKLHEIREKQRDLEHELFSTQQKLQVAQRHREEAEAAAAAAERARTLCEGLLAEERGAAKKAREEQNALAEQVKRLDRENEEKSRKLQDQQLKFSQHLAVAAEESEAKEAEKQREAATINALRDEVQSMQEQLNKEKGEVSSLRRELVNAKAAHADAVERQGEAEKTRDENQQQVSRLKTTLEEVERRLQSVKTQLTETQEKLEGERERVRAAEDRQIQLERYVKELEAQERDAREAGAAATRAKEQALQE</sequence>